<protein>
    <recommendedName>
        <fullName evidence="2">DUF6160 domain-containing protein</fullName>
    </recommendedName>
</protein>
<dbReference type="InterPro" id="IPR046158">
    <property type="entry name" value="DUF6160"/>
</dbReference>
<comment type="caution">
    <text evidence="3">The sequence shown here is derived from an EMBL/GenBank/DDBJ whole genome shotgun (WGS) entry which is preliminary data.</text>
</comment>
<keyword evidence="1" id="KW-0732">Signal</keyword>
<accession>N8Q1H2</accession>
<reference evidence="3 4" key="1">
    <citation type="submission" date="2013-02" db="EMBL/GenBank/DDBJ databases">
        <title>The Genome Sequence of Acinetobacter parvus NIPH 1103.</title>
        <authorList>
            <consortium name="The Broad Institute Genome Sequencing Platform"/>
            <consortium name="The Broad Institute Genome Sequencing Center for Infectious Disease"/>
            <person name="Cerqueira G."/>
            <person name="Feldgarden M."/>
            <person name="Courvalin P."/>
            <person name="Perichon B."/>
            <person name="Grillot-Courvalin C."/>
            <person name="Clermont D."/>
            <person name="Rocha E."/>
            <person name="Yoon E.-J."/>
            <person name="Nemec A."/>
            <person name="Walker B."/>
            <person name="Young S.K."/>
            <person name="Zeng Q."/>
            <person name="Gargeya S."/>
            <person name="Fitzgerald M."/>
            <person name="Haas B."/>
            <person name="Abouelleil A."/>
            <person name="Alvarado L."/>
            <person name="Arachchi H.M."/>
            <person name="Berlin A.M."/>
            <person name="Chapman S.B."/>
            <person name="Dewar J."/>
            <person name="Goldberg J."/>
            <person name="Griggs A."/>
            <person name="Gujja S."/>
            <person name="Hansen M."/>
            <person name="Howarth C."/>
            <person name="Imamovic A."/>
            <person name="Larimer J."/>
            <person name="McCowan C."/>
            <person name="Murphy C."/>
            <person name="Neiman D."/>
            <person name="Pearson M."/>
            <person name="Priest M."/>
            <person name="Roberts A."/>
            <person name="Saif S."/>
            <person name="Shea T."/>
            <person name="Sisk P."/>
            <person name="Sykes S."/>
            <person name="Wortman J."/>
            <person name="Nusbaum C."/>
            <person name="Birren B."/>
        </authorList>
    </citation>
    <scope>NUCLEOTIDE SEQUENCE [LARGE SCALE GENOMIC DNA]</scope>
    <source>
        <strain evidence="3 4">NIPH 1103</strain>
    </source>
</reference>
<feature type="domain" description="DUF6160" evidence="2">
    <location>
        <begin position="4"/>
        <end position="61"/>
    </location>
</feature>
<feature type="signal peptide" evidence="1">
    <location>
        <begin position="1"/>
        <end position="21"/>
    </location>
</feature>
<evidence type="ECO:0000259" key="2">
    <source>
        <dbReference type="Pfam" id="PF19657"/>
    </source>
</evidence>
<name>N8Q1H2_9GAMM</name>
<dbReference type="Proteomes" id="UP000018426">
    <property type="component" value="Unassembled WGS sequence"/>
</dbReference>
<dbReference type="EMBL" id="APOL01000042">
    <property type="protein sequence ID" value="ENU32576.1"/>
    <property type="molecule type" value="Genomic_DNA"/>
</dbReference>
<gene>
    <name evidence="3" type="ORF">F989_02560</name>
</gene>
<evidence type="ECO:0000256" key="1">
    <source>
        <dbReference type="SAM" id="SignalP"/>
    </source>
</evidence>
<feature type="chain" id="PRO_5004130142" description="DUF6160 domain-containing protein" evidence="1">
    <location>
        <begin position="22"/>
        <end position="353"/>
    </location>
</feature>
<dbReference type="Pfam" id="PF19657">
    <property type="entry name" value="DUF6160"/>
    <property type="match status" value="1"/>
</dbReference>
<dbReference type="RefSeq" id="WP_004675051.1">
    <property type="nucleotide sequence ID" value="NZ_KB849218.1"/>
</dbReference>
<sequence>MEKNKKLGCLSLLLLSPMAMAMQPLDDQSLSATTGQDGISVGVNLSKVNFNQAAIIDTDGFTTTALGSTVALTSKAALVMAASQGAASPTIGVDFVQTFNADGSIVHNPAQLLNMSIDSDAGAAANGGAFTNIALSFGNGVNGVRIRPFSVYLAPNAPGVISSLVGSTYTRGSVFNSGTTTLKSANIKELLRVSNNIDVKFITTNKPRMNIQLGASPQGHLVMLDGAIDSVCAPTTTQPNGCSFNLVSGTTGLKFDLQMSGKDTSGFSLSGWYAAVEGGATNGSVTIPGAVVFGNTGTSDKLNLSLNNIKMGDEIPVGNLNSNIFNGLQNGSLGNIGAVGVSATNLKMRVSGM</sequence>
<dbReference type="HOGENOM" id="CLU_784424_0_0_6"/>
<dbReference type="AlphaFoldDB" id="N8Q1H2"/>
<evidence type="ECO:0000313" key="3">
    <source>
        <dbReference type="EMBL" id="ENU32576.1"/>
    </source>
</evidence>
<dbReference type="PATRIC" id="fig|1217671.3.peg.2518"/>
<proteinExistence type="predicted"/>
<evidence type="ECO:0000313" key="4">
    <source>
        <dbReference type="Proteomes" id="UP000018426"/>
    </source>
</evidence>
<organism evidence="3 4">
    <name type="scientific">Acinetobacter parvus NIPH 1103</name>
    <dbReference type="NCBI Taxonomy" id="1217671"/>
    <lineage>
        <taxon>Bacteria</taxon>
        <taxon>Pseudomonadati</taxon>
        <taxon>Pseudomonadota</taxon>
        <taxon>Gammaproteobacteria</taxon>
        <taxon>Moraxellales</taxon>
        <taxon>Moraxellaceae</taxon>
        <taxon>Acinetobacter</taxon>
    </lineage>
</organism>
<dbReference type="STRING" id="134533.GCA_001485085_00969"/>